<dbReference type="CDD" id="cd01949">
    <property type="entry name" value="GGDEF"/>
    <property type="match status" value="1"/>
</dbReference>
<dbReference type="PROSITE" id="PS50113">
    <property type="entry name" value="PAC"/>
    <property type="match status" value="1"/>
</dbReference>
<sequence length="603" mass="66783">MHTHEPDSRAGADGERGRPVAASDREIDQILNALSTYSIIAITDRHGIIQYVNDRFCEISQYSRAELLGRTHRVVGSGRHSRDFFGELWRVISRGEVWTGEICNRAKDGAEYWVDTTIIPLGDEQGRPQRYLAIRTEATQRRQAEDQARLLAHFDGSTGLANRASMLRDVERALAVQPVGEFCAYVSFSVDELSAVNDAFGYEAGDLMLRDAAAGLRALEREGLSAARMGSNTFGVLLTGLGGEQRQAEARCLDAVDQVLTTVNGASDLPSGMVLDVSASLGFVLWARPGTRAAAEASEAPDAALAPDDYLETDDSAEIIKCADVARKRARRAGGQLRVRRFRQRMLDEAQERVRLFSELRRGIEQGELRLFAQPIVDRDRRVIGEEGLIRWISPQRGLVPPDAFIPLAEQTGLIIEIGDWVLEEACRVLTSWKDDPARRELTFSINLSERQLRADDFAERVHRILAGHDISPGLLKFELTESVLHTDLDRTIRMLGLLRAEGVFASLDDFGTGYSSLSYLRRLPVQQLKIDRSFVSSVVDDAHTAAITQTIVQLGRTFGLQVVAEGVETEEQFQALCELGVDAFQGYLFARPRPVSETLAGS</sequence>
<feature type="domain" description="PAS" evidence="2">
    <location>
        <begin position="23"/>
        <end position="71"/>
    </location>
</feature>
<keyword evidence="7" id="KW-1185">Reference proteome</keyword>
<dbReference type="InterPro" id="IPR001610">
    <property type="entry name" value="PAC"/>
</dbReference>
<organism evidence="6 7">
    <name type="scientific">Leucobacter triazinivorans</name>
    <dbReference type="NCBI Taxonomy" id="1784719"/>
    <lineage>
        <taxon>Bacteria</taxon>
        <taxon>Bacillati</taxon>
        <taxon>Actinomycetota</taxon>
        <taxon>Actinomycetes</taxon>
        <taxon>Micrococcales</taxon>
        <taxon>Microbacteriaceae</taxon>
        <taxon>Leucobacter</taxon>
    </lineage>
</organism>
<dbReference type="SUPFAM" id="SSF55073">
    <property type="entry name" value="Nucleotide cyclase"/>
    <property type="match status" value="1"/>
</dbReference>
<evidence type="ECO:0000313" key="6">
    <source>
        <dbReference type="EMBL" id="QBE47816.1"/>
    </source>
</evidence>
<feature type="domain" description="EAL" evidence="4">
    <location>
        <begin position="353"/>
        <end position="603"/>
    </location>
</feature>
<dbReference type="Pfam" id="PF08448">
    <property type="entry name" value="PAS_4"/>
    <property type="match status" value="1"/>
</dbReference>
<proteinExistence type="predicted"/>
<dbReference type="SUPFAM" id="SSF141868">
    <property type="entry name" value="EAL domain-like"/>
    <property type="match status" value="1"/>
</dbReference>
<dbReference type="Pfam" id="PF00563">
    <property type="entry name" value="EAL"/>
    <property type="match status" value="1"/>
</dbReference>
<dbReference type="SMART" id="SM00086">
    <property type="entry name" value="PAC"/>
    <property type="match status" value="1"/>
</dbReference>
<dbReference type="InterPro" id="IPR013656">
    <property type="entry name" value="PAS_4"/>
</dbReference>
<feature type="domain" description="PAC" evidence="3">
    <location>
        <begin position="98"/>
        <end position="150"/>
    </location>
</feature>
<evidence type="ECO:0000259" key="3">
    <source>
        <dbReference type="PROSITE" id="PS50113"/>
    </source>
</evidence>
<dbReference type="KEGG" id="ltr:EVS81_02370"/>
<dbReference type="AlphaFoldDB" id="A0A4P6KBY4"/>
<dbReference type="PANTHER" id="PTHR44757">
    <property type="entry name" value="DIGUANYLATE CYCLASE DGCP"/>
    <property type="match status" value="1"/>
</dbReference>
<reference evidence="6 7" key="1">
    <citation type="submission" date="2019-02" db="EMBL/GenBank/DDBJ databases">
        <authorList>
            <person name="Sun L."/>
            <person name="Pan D."/>
            <person name="Wu X."/>
        </authorList>
    </citation>
    <scope>NUCLEOTIDE SEQUENCE [LARGE SCALE GENOMIC DNA]</scope>
    <source>
        <strain evidence="6 7">JW-1</strain>
    </source>
</reference>
<dbReference type="PROSITE" id="PS50883">
    <property type="entry name" value="EAL"/>
    <property type="match status" value="1"/>
</dbReference>
<dbReference type="PROSITE" id="PS50887">
    <property type="entry name" value="GGDEF"/>
    <property type="match status" value="1"/>
</dbReference>
<feature type="region of interest" description="Disordered" evidence="1">
    <location>
        <begin position="1"/>
        <end position="21"/>
    </location>
</feature>
<dbReference type="SMART" id="SM00091">
    <property type="entry name" value="PAS"/>
    <property type="match status" value="1"/>
</dbReference>
<dbReference type="InterPro" id="IPR029787">
    <property type="entry name" value="Nucleotide_cyclase"/>
</dbReference>
<dbReference type="InterPro" id="IPR001633">
    <property type="entry name" value="EAL_dom"/>
</dbReference>
<dbReference type="InterPro" id="IPR043128">
    <property type="entry name" value="Rev_trsase/Diguanyl_cyclase"/>
</dbReference>
<dbReference type="InterPro" id="IPR000160">
    <property type="entry name" value="GGDEF_dom"/>
</dbReference>
<dbReference type="InterPro" id="IPR052155">
    <property type="entry name" value="Biofilm_reg_signaling"/>
</dbReference>
<dbReference type="SMART" id="SM00052">
    <property type="entry name" value="EAL"/>
    <property type="match status" value="1"/>
</dbReference>
<dbReference type="EMBL" id="CP035806">
    <property type="protein sequence ID" value="QBE47816.1"/>
    <property type="molecule type" value="Genomic_DNA"/>
</dbReference>
<feature type="domain" description="GGDEF" evidence="5">
    <location>
        <begin position="181"/>
        <end position="344"/>
    </location>
</feature>
<name>A0A4P6KBY4_9MICO</name>
<dbReference type="RefSeq" id="WP_130108968.1">
    <property type="nucleotide sequence ID" value="NZ_CP035806.1"/>
</dbReference>
<evidence type="ECO:0000259" key="5">
    <source>
        <dbReference type="PROSITE" id="PS50887"/>
    </source>
</evidence>
<dbReference type="InterPro" id="IPR035919">
    <property type="entry name" value="EAL_sf"/>
</dbReference>
<dbReference type="OrthoDB" id="23692at2"/>
<dbReference type="CDD" id="cd01948">
    <property type="entry name" value="EAL"/>
    <property type="match status" value="1"/>
</dbReference>
<dbReference type="InterPro" id="IPR000700">
    <property type="entry name" value="PAS-assoc_C"/>
</dbReference>
<dbReference type="CDD" id="cd00130">
    <property type="entry name" value="PAS"/>
    <property type="match status" value="1"/>
</dbReference>
<evidence type="ECO:0000256" key="1">
    <source>
        <dbReference type="SAM" id="MobiDB-lite"/>
    </source>
</evidence>
<dbReference type="InterPro" id="IPR000014">
    <property type="entry name" value="PAS"/>
</dbReference>
<dbReference type="Gene3D" id="3.30.450.20">
    <property type="entry name" value="PAS domain"/>
    <property type="match status" value="1"/>
</dbReference>
<dbReference type="SMART" id="SM00267">
    <property type="entry name" value="GGDEF"/>
    <property type="match status" value="1"/>
</dbReference>
<dbReference type="NCBIfam" id="TIGR00229">
    <property type="entry name" value="sensory_box"/>
    <property type="match status" value="1"/>
</dbReference>
<dbReference type="PROSITE" id="PS50112">
    <property type="entry name" value="PAS"/>
    <property type="match status" value="1"/>
</dbReference>
<accession>A0A4P6KBY4</accession>
<dbReference type="Gene3D" id="3.30.70.270">
    <property type="match status" value="1"/>
</dbReference>
<gene>
    <name evidence="6" type="ORF">EVS81_02370</name>
</gene>
<evidence type="ECO:0000259" key="2">
    <source>
        <dbReference type="PROSITE" id="PS50112"/>
    </source>
</evidence>
<dbReference type="Pfam" id="PF00990">
    <property type="entry name" value="GGDEF"/>
    <property type="match status" value="1"/>
</dbReference>
<evidence type="ECO:0000259" key="4">
    <source>
        <dbReference type="PROSITE" id="PS50883"/>
    </source>
</evidence>
<dbReference type="SUPFAM" id="SSF55785">
    <property type="entry name" value="PYP-like sensor domain (PAS domain)"/>
    <property type="match status" value="1"/>
</dbReference>
<dbReference type="InterPro" id="IPR035965">
    <property type="entry name" value="PAS-like_dom_sf"/>
</dbReference>
<protein>
    <submittedName>
        <fullName evidence="6">Phosphodiesterase</fullName>
    </submittedName>
</protein>
<dbReference type="PANTHER" id="PTHR44757:SF2">
    <property type="entry name" value="BIOFILM ARCHITECTURE MAINTENANCE PROTEIN MBAA"/>
    <property type="match status" value="1"/>
</dbReference>
<dbReference type="Proteomes" id="UP000289260">
    <property type="component" value="Chromosome"/>
</dbReference>
<evidence type="ECO:0000313" key="7">
    <source>
        <dbReference type="Proteomes" id="UP000289260"/>
    </source>
</evidence>
<dbReference type="Gene3D" id="3.20.20.450">
    <property type="entry name" value="EAL domain"/>
    <property type="match status" value="1"/>
</dbReference>